<dbReference type="RefSeq" id="WP_054964037.1">
    <property type="nucleotide sequence ID" value="NZ_LJCQ01000159.1"/>
</dbReference>
<dbReference type="PANTHER" id="PTHR43393">
    <property type="entry name" value="CYTOKININ RIBOSIDE 5'-MONOPHOSPHATE PHOSPHORIBOHYDROLASE"/>
    <property type="match status" value="1"/>
</dbReference>
<dbReference type="Proteomes" id="UP000050515">
    <property type="component" value="Unassembled WGS sequence"/>
</dbReference>
<reference evidence="1 2" key="1">
    <citation type="submission" date="2015-09" db="EMBL/GenBank/DDBJ databases">
        <title>Draft genome sequence of Acidiplasma aeolicum DSM 18409.</title>
        <authorList>
            <person name="Hemp J."/>
        </authorList>
    </citation>
    <scope>NUCLEOTIDE SEQUENCE [LARGE SCALE GENOMIC DNA]</scope>
    <source>
        <strain evidence="1 2">V</strain>
    </source>
</reference>
<gene>
    <name evidence="1" type="ORF">SE19_03280</name>
</gene>
<dbReference type="InterPro" id="IPR052341">
    <property type="entry name" value="LOG_family_nucleotidases"/>
</dbReference>
<dbReference type="GO" id="GO:0005829">
    <property type="term" value="C:cytosol"/>
    <property type="evidence" value="ECO:0007669"/>
    <property type="project" value="TreeGrafter"/>
</dbReference>
<accession>A0A0P9ESP1</accession>
<dbReference type="InterPro" id="IPR005268">
    <property type="entry name" value="CHP00725"/>
</dbReference>
<dbReference type="Gene3D" id="3.40.50.450">
    <property type="match status" value="1"/>
</dbReference>
<evidence type="ECO:0000313" key="1">
    <source>
        <dbReference type="EMBL" id="KPV46944.1"/>
    </source>
</evidence>
<dbReference type="EMBL" id="LJCQ01000159">
    <property type="protein sequence ID" value="KPV46944.1"/>
    <property type="molecule type" value="Genomic_DNA"/>
</dbReference>
<dbReference type="SUPFAM" id="SSF102405">
    <property type="entry name" value="MCP/YpsA-like"/>
    <property type="match status" value="1"/>
</dbReference>
<keyword evidence="1" id="KW-0238">DNA-binding</keyword>
<evidence type="ECO:0000313" key="2">
    <source>
        <dbReference type="Proteomes" id="UP000050515"/>
    </source>
</evidence>
<dbReference type="PATRIC" id="fig|507754.4.peg.961"/>
<proteinExistence type="predicted"/>
<sequence length="165" mass="17610">MFKYNIGIIGGSTADEFYCNIAYKVGYLLAKNGCAVFCGGKTGVMECASHGVYDAGGFVAGFMPEYTKNGGNKYLSLVIPTGIGYLRNFLIIRASDALIAIDGKSGTTSEAAFALTEGKSVISIGNLNIDVKDGDGKLIRVKTPEEAVERAMDEAWKYTSKFGEK</sequence>
<name>A0A0P9ESP1_9ARCH</name>
<dbReference type="GO" id="GO:0003677">
    <property type="term" value="F:DNA binding"/>
    <property type="evidence" value="ECO:0007669"/>
    <property type="project" value="UniProtKB-KW"/>
</dbReference>
<protein>
    <submittedName>
        <fullName evidence="1">DNA-binding protein</fullName>
    </submittedName>
</protein>
<dbReference type="PANTHER" id="PTHR43393:SF3">
    <property type="entry name" value="LYSINE DECARBOXYLASE-LIKE PROTEIN"/>
    <property type="match status" value="1"/>
</dbReference>
<dbReference type="AlphaFoldDB" id="A0A0P9ESP1"/>
<dbReference type="InterPro" id="IPR041164">
    <property type="entry name" value="LDcluster4"/>
</dbReference>
<comment type="caution">
    <text evidence="1">The sequence shown here is derived from an EMBL/GenBank/DDBJ whole genome shotgun (WGS) entry which is preliminary data.</text>
</comment>
<organism evidence="1 2">
    <name type="scientific">Acidiplasma aeolicum</name>
    <dbReference type="NCBI Taxonomy" id="507754"/>
    <lineage>
        <taxon>Archaea</taxon>
        <taxon>Methanobacteriati</taxon>
        <taxon>Thermoplasmatota</taxon>
        <taxon>Thermoplasmata</taxon>
        <taxon>Thermoplasmatales</taxon>
        <taxon>Ferroplasmaceae</taxon>
        <taxon>Acidiplasma</taxon>
    </lineage>
</organism>
<dbReference type="Pfam" id="PF18306">
    <property type="entry name" value="LDcluster4"/>
    <property type="match status" value="1"/>
</dbReference>
<dbReference type="NCBIfam" id="TIGR00725">
    <property type="entry name" value="TIGR00725 family protein"/>
    <property type="match status" value="1"/>
</dbReference>